<dbReference type="Proteomes" id="UP000054567">
    <property type="component" value="Unassembled WGS sequence"/>
</dbReference>
<dbReference type="NCBIfam" id="NF005559">
    <property type="entry name" value="PRK07231.1"/>
    <property type="match status" value="1"/>
</dbReference>
<dbReference type="AlphaFoldDB" id="A0A0J6FJQ0"/>
<keyword evidence="2" id="KW-0521">NADP</keyword>
<name>A0A0J6FJQ0_COCPO</name>
<reference evidence="5" key="3">
    <citation type="journal article" date="2010" name="Genome Res.">
        <title>Population genomic sequencing of Coccidioides fungi reveals recent hybridization and transposon control.</title>
        <authorList>
            <person name="Neafsey D.E."/>
            <person name="Barker B.M."/>
            <person name="Sharpton T.J."/>
            <person name="Stajich J.E."/>
            <person name="Park D.J."/>
            <person name="Whiston E."/>
            <person name="Hung C.-Y."/>
            <person name="McMahan C."/>
            <person name="White J."/>
            <person name="Sykes S."/>
            <person name="Heiman D."/>
            <person name="Young S."/>
            <person name="Zeng Q."/>
            <person name="Abouelleil A."/>
            <person name="Aftuck L."/>
            <person name="Bessette D."/>
            <person name="Brown A."/>
            <person name="FitzGerald M."/>
            <person name="Lui A."/>
            <person name="Macdonald J.P."/>
            <person name="Priest M."/>
            <person name="Orbach M.J."/>
            <person name="Galgiani J.N."/>
            <person name="Kirkland T.N."/>
            <person name="Cole G.T."/>
            <person name="Birren B.W."/>
            <person name="Henn M.R."/>
            <person name="Taylor J.W."/>
            <person name="Rounsley S.D."/>
        </authorList>
    </citation>
    <scope>NUCLEOTIDE SEQUENCE [LARGE SCALE GENOMIC DNA]</scope>
    <source>
        <strain evidence="5">RMSCC 3488</strain>
    </source>
</reference>
<accession>A0A0J6FJQ0</accession>
<dbReference type="FunFam" id="3.40.50.720:FF:000084">
    <property type="entry name" value="Short-chain dehydrogenase reductase"/>
    <property type="match status" value="1"/>
</dbReference>
<dbReference type="PRINTS" id="PR00080">
    <property type="entry name" value="SDRFAMILY"/>
</dbReference>
<evidence type="ECO:0000256" key="2">
    <source>
        <dbReference type="ARBA" id="ARBA00022857"/>
    </source>
</evidence>
<protein>
    <submittedName>
        <fullName evidence="4">Glucose 1-dehydrogenase 2</fullName>
    </submittedName>
</protein>
<dbReference type="VEuPathDB" id="FungiDB:CPAG_06869"/>
<evidence type="ECO:0000313" key="5">
    <source>
        <dbReference type="Proteomes" id="UP000054567"/>
    </source>
</evidence>
<dbReference type="PROSITE" id="PS00061">
    <property type="entry name" value="ADH_SHORT"/>
    <property type="match status" value="1"/>
</dbReference>
<reference evidence="5" key="2">
    <citation type="journal article" date="2009" name="Genome Res.">
        <title>Comparative genomic analyses of the human fungal pathogens Coccidioides and their relatives.</title>
        <authorList>
            <person name="Sharpton T.J."/>
            <person name="Stajich J.E."/>
            <person name="Rounsley S.D."/>
            <person name="Gardner M.J."/>
            <person name="Wortman J.R."/>
            <person name="Jordar V.S."/>
            <person name="Maiti R."/>
            <person name="Kodira C.D."/>
            <person name="Neafsey D.E."/>
            <person name="Zeng Q."/>
            <person name="Hung C.-Y."/>
            <person name="McMahan C."/>
            <person name="Muszewska A."/>
            <person name="Grynberg M."/>
            <person name="Mandel M.A."/>
            <person name="Kellner E.M."/>
            <person name="Barker B.M."/>
            <person name="Galgiani J.N."/>
            <person name="Orbach M.J."/>
            <person name="Kirkland T.N."/>
            <person name="Cole G.T."/>
            <person name="Henn M.R."/>
            <person name="Birren B.W."/>
            <person name="Taylor J.W."/>
        </authorList>
    </citation>
    <scope>NUCLEOTIDE SEQUENCE [LARGE SCALE GENOMIC DNA]</scope>
    <source>
        <strain evidence="5">RMSCC 3488</strain>
    </source>
</reference>
<evidence type="ECO:0000313" key="4">
    <source>
        <dbReference type="EMBL" id="KMM70558.1"/>
    </source>
</evidence>
<sequence>MAASVGRLHGKTAVVTGASSGIGRAIALRYAAEGAHVVCADIDSASKDPDDTRPTHEAINQEYPAGEGTSQRSIFVKTDVTSGTEVENLVRECVNAFGRLDIMVNNAGVANGPSNPPGPIHKTPESSWDTIVGVNAKGVWLGCKYAITQMLNQDPHPSGDRGWVINMASVLGLVGSTGTSPYCASKGAVVQMTKSIALDYGQDRIHVNGIAPGYIETPLVKPFLDPHSPDPRARALYAAIGSKHPFAQRMGKPEEIAGSAVFLASDDASWITGHILPVEGGYLAQ</sequence>
<dbReference type="CDD" id="cd05233">
    <property type="entry name" value="SDR_c"/>
    <property type="match status" value="1"/>
</dbReference>
<dbReference type="EMBL" id="DS268112">
    <property type="protein sequence ID" value="KMM70558.1"/>
    <property type="molecule type" value="Genomic_DNA"/>
</dbReference>
<organism evidence="4 5">
    <name type="scientific">Coccidioides posadasii RMSCC 3488</name>
    <dbReference type="NCBI Taxonomy" id="454284"/>
    <lineage>
        <taxon>Eukaryota</taxon>
        <taxon>Fungi</taxon>
        <taxon>Dikarya</taxon>
        <taxon>Ascomycota</taxon>
        <taxon>Pezizomycotina</taxon>
        <taxon>Eurotiomycetes</taxon>
        <taxon>Eurotiomycetidae</taxon>
        <taxon>Onygenales</taxon>
        <taxon>Onygenaceae</taxon>
        <taxon>Coccidioides</taxon>
    </lineage>
</organism>
<dbReference type="InterPro" id="IPR036291">
    <property type="entry name" value="NAD(P)-bd_dom_sf"/>
</dbReference>
<dbReference type="InterPro" id="IPR002347">
    <property type="entry name" value="SDR_fam"/>
</dbReference>
<dbReference type="PANTHER" id="PTHR42760">
    <property type="entry name" value="SHORT-CHAIN DEHYDROGENASES/REDUCTASES FAMILY MEMBER"/>
    <property type="match status" value="1"/>
</dbReference>
<dbReference type="Pfam" id="PF13561">
    <property type="entry name" value="adh_short_C2"/>
    <property type="match status" value="1"/>
</dbReference>
<dbReference type="Gene3D" id="3.40.50.720">
    <property type="entry name" value="NAD(P)-binding Rossmann-like Domain"/>
    <property type="match status" value="1"/>
</dbReference>
<dbReference type="OrthoDB" id="47007at2759"/>
<gene>
    <name evidence="4" type="ORF">CPAG_06869</name>
</gene>
<evidence type="ECO:0000256" key="1">
    <source>
        <dbReference type="ARBA" id="ARBA00006484"/>
    </source>
</evidence>
<dbReference type="SUPFAM" id="SSF51735">
    <property type="entry name" value="NAD(P)-binding Rossmann-fold domains"/>
    <property type="match status" value="1"/>
</dbReference>
<dbReference type="GO" id="GO:0016616">
    <property type="term" value="F:oxidoreductase activity, acting on the CH-OH group of donors, NAD or NADP as acceptor"/>
    <property type="evidence" value="ECO:0007669"/>
    <property type="project" value="TreeGrafter"/>
</dbReference>
<reference evidence="4 5" key="1">
    <citation type="submission" date="2007-06" db="EMBL/GenBank/DDBJ databases">
        <title>The Genome Sequence of Coccidioides posadasii RMSCC_3488.</title>
        <authorList>
            <consortium name="Coccidioides Genome Resources Consortium"/>
            <consortium name="The Broad Institute Genome Sequencing Platform"/>
            <person name="Henn M.R."/>
            <person name="Sykes S."/>
            <person name="Young S."/>
            <person name="Jaffe D."/>
            <person name="Berlin A."/>
            <person name="Alvarez P."/>
            <person name="Butler J."/>
            <person name="Gnerre S."/>
            <person name="Grabherr M."/>
            <person name="Mauceli E."/>
            <person name="Brockman W."/>
            <person name="Kodira C."/>
            <person name="Alvarado L."/>
            <person name="Zeng Q."/>
            <person name="Crawford M."/>
            <person name="Antoine C."/>
            <person name="Devon K."/>
            <person name="Galgiani J."/>
            <person name="Orsborn K."/>
            <person name="Lewis M.L."/>
            <person name="Nusbaum C."/>
            <person name="Galagan J."/>
            <person name="Birren B."/>
        </authorList>
    </citation>
    <scope>NUCLEOTIDE SEQUENCE [LARGE SCALE GENOMIC DNA]</scope>
    <source>
        <strain evidence="4 5">RMSCC 3488</strain>
    </source>
</reference>
<dbReference type="PANTHER" id="PTHR42760:SF124">
    <property type="entry name" value="SHORT-CHAIN DEHYDROGENASE_REDUCTASE"/>
    <property type="match status" value="1"/>
</dbReference>
<feature type="compositionally biased region" description="Basic and acidic residues" evidence="3">
    <location>
        <begin position="44"/>
        <end position="56"/>
    </location>
</feature>
<comment type="similarity">
    <text evidence="1">Belongs to the short-chain dehydrogenases/reductases (SDR) family.</text>
</comment>
<proteinExistence type="inferred from homology"/>
<evidence type="ECO:0000256" key="3">
    <source>
        <dbReference type="SAM" id="MobiDB-lite"/>
    </source>
</evidence>
<feature type="region of interest" description="Disordered" evidence="3">
    <location>
        <begin position="44"/>
        <end position="71"/>
    </location>
</feature>
<dbReference type="InterPro" id="IPR020904">
    <property type="entry name" value="Sc_DH/Rdtase_CS"/>
</dbReference>
<dbReference type="PRINTS" id="PR00081">
    <property type="entry name" value="GDHRDH"/>
</dbReference>